<proteinExistence type="predicted"/>
<dbReference type="EMBL" id="CADCXU010002619">
    <property type="protein sequence ID" value="CAA9994803.1"/>
    <property type="molecule type" value="Genomic_DNA"/>
</dbReference>
<organism evidence="2 3">
    <name type="scientific">Nesidiocoris tenuis</name>
    <dbReference type="NCBI Taxonomy" id="355587"/>
    <lineage>
        <taxon>Eukaryota</taxon>
        <taxon>Metazoa</taxon>
        <taxon>Ecdysozoa</taxon>
        <taxon>Arthropoda</taxon>
        <taxon>Hexapoda</taxon>
        <taxon>Insecta</taxon>
        <taxon>Pterygota</taxon>
        <taxon>Neoptera</taxon>
        <taxon>Paraneoptera</taxon>
        <taxon>Hemiptera</taxon>
        <taxon>Heteroptera</taxon>
        <taxon>Panheteroptera</taxon>
        <taxon>Cimicomorpha</taxon>
        <taxon>Miridae</taxon>
        <taxon>Dicyphina</taxon>
        <taxon>Nesidiocoris</taxon>
    </lineage>
</organism>
<keyword evidence="3" id="KW-1185">Reference proteome</keyword>
<sequence length="192" mass="21619">MATAVRGRGTRARISSFQKMKSAAKVIIIEVLEVVEKVVFGKVRLQGILEGKINSKDLNMKNAHLSITPRQNQLQISHVKISSKIFALQLWYPHQVVKCLARNYQPLTRHSLYGNRNLNEQPSATYLTPIVKALDLCLRINLKPYQAAIQCQYQPPASVFFLEGLLLIVVTAIFNLIFLVSCTCKLVVASWV</sequence>
<protein>
    <submittedName>
        <fullName evidence="2">Uncharacterized protein</fullName>
    </submittedName>
</protein>
<keyword evidence="1" id="KW-0472">Membrane</keyword>
<evidence type="ECO:0000256" key="1">
    <source>
        <dbReference type="SAM" id="Phobius"/>
    </source>
</evidence>
<evidence type="ECO:0000313" key="3">
    <source>
        <dbReference type="Proteomes" id="UP000479000"/>
    </source>
</evidence>
<dbReference type="AlphaFoldDB" id="A0A6H5FZR5"/>
<dbReference type="Proteomes" id="UP000479000">
    <property type="component" value="Unassembled WGS sequence"/>
</dbReference>
<keyword evidence="1" id="KW-1133">Transmembrane helix</keyword>
<keyword evidence="1" id="KW-0812">Transmembrane</keyword>
<reference evidence="2 3" key="1">
    <citation type="submission" date="2020-02" db="EMBL/GenBank/DDBJ databases">
        <authorList>
            <person name="Ferguson B K."/>
        </authorList>
    </citation>
    <scope>NUCLEOTIDE SEQUENCE [LARGE SCALE GENOMIC DNA]</scope>
</reference>
<name>A0A6H5FZR5_9HEMI</name>
<feature type="transmembrane region" description="Helical" evidence="1">
    <location>
        <begin position="160"/>
        <end position="188"/>
    </location>
</feature>
<evidence type="ECO:0000313" key="2">
    <source>
        <dbReference type="EMBL" id="CAA9994803.1"/>
    </source>
</evidence>
<accession>A0A6H5FZR5</accession>
<gene>
    <name evidence="2" type="ORF">NTEN_LOCUS1619</name>
</gene>